<dbReference type="AlphaFoldDB" id="A0A804MLD0"/>
<evidence type="ECO:0000256" key="3">
    <source>
        <dbReference type="ARBA" id="ARBA00023134"/>
    </source>
</evidence>
<accession>A0A804MLD0</accession>
<evidence type="ECO:0000256" key="1">
    <source>
        <dbReference type="ARBA" id="ARBA00006270"/>
    </source>
</evidence>
<dbReference type="Pfam" id="PF00071">
    <property type="entry name" value="Ras"/>
    <property type="match status" value="2"/>
</dbReference>
<evidence type="ECO:0000313" key="6">
    <source>
        <dbReference type="Proteomes" id="UP000007305"/>
    </source>
</evidence>
<proteinExistence type="inferred from homology"/>
<dbReference type="InParanoid" id="A0A804MLD0"/>
<dbReference type="FunFam" id="3.40.50.300:FF:001447">
    <property type="entry name" value="Ras-related protein Rab-1B"/>
    <property type="match status" value="1"/>
</dbReference>
<dbReference type="SMART" id="SM00175">
    <property type="entry name" value="RAB"/>
    <property type="match status" value="1"/>
</dbReference>
<dbReference type="PROSITE" id="PS51419">
    <property type="entry name" value="RAB"/>
    <property type="match status" value="1"/>
</dbReference>
<comment type="similarity">
    <text evidence="1">Belongs to the small GTPase superfamily. Rab family.</text>
</comment>
<dbReference type="InterPro" id="IPR027417">
    <property type="entry name" value="P-loop_NTPase"/>
</dbReference>
<dbReference type="EnsemblPlants" id="Zm00001eb095120_T001">
    <property type="protein sequence ID" value="Zm00001eb095120_P001"/>
    <property type="gene ID" value="Zm00001eb095120"/>
</dbReference>
<keyword evidence="6" id="KW-1185">Reference proteome</keyword>
<evidence type="ECO:0000256" key="2">
    <source>
        <dbReference type="ARBA" id="ARBA00022741"/>
    </source>
</evidence>
<dbReference type="SMART" id="SM00174">
    <property type="entry name" value="RHO"/>
    <property type="match status" value="1"/>
</dbReference>
<evidence type="ECO:0000313" key="5">
    <source>
        <dbReference type="EnsemblPlants" id="Zm00001eb095120_P001"/>
    </source>
</evidence>
<comment type="subcellular location">
    <subcellularLocation>
        <location evidence="4">Endomembrane system</location>
        <topology evidence="4">Lipid-anchor</topology>
    </subcellularLocation>
</comment>
<dbReference type="Gene3D" id="3.40.50.300">
    <property type="entry name" value="P-loop containing nucleotide triphosphate hydrolases"/>
    <property type="match status" value="2"/>
</dbReference>
<dbReference type="InterPro" id="IPR050227">
    <property type="entry name" value="Rab"/>
</dbReference>
<name>A0A804MLD0_MAIZE</name>
<dbReference type="GO" id="GO:0012505">
    <property type="term" value="C:endomembrane system"/>
    <property type="evidence" value="ECO:0007669"/>
    <property type="project" value="UniProtKB-SubCell"/>
</dbReference>
<reference evidence="5" key="2">
    <citation type="submission" date="2019-07" db="EMBL/GenBank/DDBJ databases">
        <authorList>
            <person name="Seetharam A."/>
            <person name="Woodhouse M."/>
            <person name="Cannon E."/>
        </authorList>
    </citation>
    <scope>NUCLEOTIDE SEQUENCE [LARGE SCALE GENOMIC DNA]</scope>
    <source>
        <strain evidence="5">cv. B73</strain>
    </source>
</reference>
<dbReference type="GO" id="GO:0016192">
    <property type="term" value="P:vesicle-mediated transport"/>
    <property type="evidence" value="ECO:0000318"/>
    <property type="project" value="GO_Central"/>
</dbReference>
<evidence type="ECO:0000256" key="4">
    <source>
        <dbReference type="ARBA" id="ARBA00037868"/>
    </source>
</evidence>
<dbReference type="Proteomes" id="UP000007305">
    <property type="component" value="Chromosome 2"/>
</dbReference>
<dbReference type="GO" id="GO:0003924">
    <property type="term" value="F:GTPase activity"/>
    <property type="evidence" value="ECO:0000318"/>
    <property type="project" value="GO_Central"/>
</dbReference>
<dbReference type="SUPFAM" id="SSF52540">
    <property type="entry name" value="P-loop containing nucleoside triphosphate hydrolases"/>
    <property type="match status" value="1"/>
</dbReference>
<protein>
    <recommendedName>
        <fullName evidence="7">Ras-related protein RABD1</fullName>
    </recommendedName>
</protein>
<evidence type="ECO:0008006" key="7">
    <source>
        <dbReference type="Google" id="ProtNLM"/>
    </source>
</evidence>
<keyword evidence="2" id="KW-0547">Nucleotide-binding</keyword>
<dbReference type="InterPro" id="IPR001806">
    <property type="entry name" value="Small_GTPase"/>
</dbReference>
<dbReference type="SMART" id="SM00173">
    <property type="entry name" value="RAS"/>
    <property type="match status" value="1"/>
</dbReference>
<dbReference type="Gramene" id="Zm00001eb095120_T001">
    <property type="protein sequence ID" value="Zm00001eb095120_P001"/>
    <property type="gene ID" value="Zm00001eb095120"/>
</dbReference>
<keyword evidence="3" id="KW-0342">GTP-binding</keyword>
<sequence>MAPTGDDALAPFSVPAPLPRPGTIVDVLRDALDNLHACVYRKASQQLSTALGTTETSALAACARASSAPPPLPCTLLLLLHLQPTEKSMVKIRTVEVEGKTVKLQIWDIAGQERFRTITSSYYRGAHGIIIVYDITDMESFNHVKQWLGEIDRYANDSAYAEEVGIPFLETSAKESINIEEAFLAMSAAIKKSKAGSQAALERKPSNVV</sequence>
<dbReference type="PANTHER" id="PTHR47977">
    <property type="entry name" value="RAS-RELATED PROTEIN RAB"/>
    <property type="match status" value="1"/>
</dbReference>
<reference evidence="6" key="1">
    <citation type="submission" date="2015-12" db="EMBL/GenBank/DDBJ databases">
        <title>Update maize B73 reference genome by single molecule sequencing technologies.</title>
        <authorList>
            <consortium name="Maize Genome Sequencing Project"/>
            <person name="Ware D."/>
        </authorList>
    </citation>
    <scope>NUCLEOTIDE SEQUENCE [LARGE SCALE GENOMIC DNA]</scope>
    <source>
        <strain evidence="6">cv. B73</strain>
    </source>
</reference>
<reference evidence="5" key="3">
    <citation type="submission" date="2021-05" db="UniProtKB">
        <authorList>
            <consortium name="EnsemblPlants"/>
        </authorList>
    </citation>
    <scope>IDENTIFICATION</scope>
    <source>
        <strain evidence="5">cv. B73</strain>
    </source>
</reference>
<organism evidence="5 6">
    <name type="scientific">Zea mays</name>
    <name type="common">Maize</name>
    <dbReference type="NCBI Taxonomy" id="4577"/>
    <lineage>
        <taxon>Eukaryota</taxon>
        <taxon>Viridiplantae</taxon>
        <taxon>Streptophyta</taxon>
        <taxon>Embryophyta</taxon>
        <taxon>Tracheophyta</taxon>
        <taxon>Spermatophyta</taxon>
        <taxon>Magnoliopsida</taxon>
        <taxon>Liliopsida</taxon>
        <taxon>Poales</taxon>
        <taxon>Poaceae</taxon>
        <taxon>PACMAD clade</taxon>
        <taxon>Panicoideae</taxon>
        <taxon>Andropogonodae</taxon>
        <taxon>Andropogoneae</taxon>
        <taxon>Tripsacinae</taxon>
        <taxon>Zea</taxon>
    </lineage>
</organism>
<dbReference type="GO" id="GO:0005525">
    <property type="term" value="F:GTP binding"/>
    <property type="evidence" value="ECO:0000318"/>
    <property type="project" value="GO_Central"/>
</dbReference>